<evidence type="ECO:0000313" key="2">
    <source>
        <dbReference type="Proteomes" id="UP001227268"/>
    </source>
</evidence>
<comment type="caution">
    <text evidence="1">The sequence shown here is derived from an EMBL/GenBank/DDBJ whole genome shotgun (WGS) entry which is preliminary data.</text>
</comment>
<proteinExistence type="predicted"/>
<accession>A0ACC2WCE9</accession>
<protein>
    <submittedName>
        <fullName evidence="1">Uncharacterized protein</fullName>
    </submittedName>
</protein>
<organism evidence="1 2">
    <name type="scientific">Naganishia friedmannii</name>
    <dbReference type="NCBI Taxonomy" id="89922"/>
    <lineage>
        <taxon>Eukaryota</taxon>
        <taxon>Fungi</taxon>
        <taxon>Dikarya</taxon>
        <taxon>Basidiomycota</taxon>
        <taxon>Agaricomycotina</taxon>
        <taxon>Tremellomycetes</taxon>
        <taxon>Filobasidiales</taxon>
        <taxon>Filobasidiaceae</taxon>
        <taxon>Naganishia</taxon>
    </lineage>
</organism>
<dbReference type="EMBL" id="JASBWT010000001">
    <property type="protein sequence ID" value="KAJ9108810.1"/>
    <property type="molecule type" value="Genomic_DNA"/>
</dbReference>
<dbReference type="Proteomes" id="UP001227268">
    <property type="component" value="Unassembled WGS sequence"/>
</dbReference>
<keyword evidence="2" id="KW-1185">Reference proteome</keyword>
<sequence length="347" mass="36680">MPSSIANLPKTYKAALQKEAGKPFEFIDVEMKEPGPGKVLVKVLACGVCHSDSIVKDQIMPVLPRVPGHEIIGDISAIGEGVTYFKVGDRVGSGWHGGHDNSCDSCRSGDFVTCANEGINGIKTDGGYAEYCTLDATAVAHVPVEADVAKTAPLFCAGVTVFNSMRNMGIQPGSTVAVSGIGGLGHLAIQFAAKSGYNTVALSQSDSKKDLALKLGAHHYISGDNIPEQLQKQFGGAQLILCTAPKPEVIAELLEGLAVNGILLLLAVPEGPLVIKNPISMIGKRLSIRGWPSGTAKDSEETVAFAQEQGVECQIEKFSLSDADKAYEHMISNKARFRAVLIPEHKS</sequence>
<gene>
    <name evidence="1" type="ORF">QFC21_000130</name>
</gene>
<reference evidence="1" key="1">
    <citation type="submission" date="2023-04" db="EMBL/GenBank/DDBJ databases">
        <title>Draft Genome sequencing of Naganishia species isolated from polar environments using Oxford Nanopore Technology.</title>
        <authorList>
            <person name="Leo P."/>
            <person name="Venkateswaran K."/>
        </authorList>
    </citation>
    <scope>NUCLEOTIDE SEQUENCE</scope>
    <source>
        <strain evidence="1">MNA-CCFEE 5423</strain>
    </source>
</reference>
<name>A0ACC2WCE9_9TREE</name>
<evidence type="ECO:0000313" key="1">
    <source>
        <dbReference type="EMBL" id="KAJ9108810.1"/>
    </source>
</evidence>